<organism evidence="2 3">
    <name type="scientific">Gossypium stocksii</name>
    <dbReference type="NCBI Taxonomy" id="47602"/>
    <lineage>
        <taxon>Eukaryota</taxon>
        <taxon>Viridiplantae</taxon>
        <taxon>Streptophyta</taxon>
        <taxon>Embryophyta</taxon>
        <taxon>Tracheophyta</taxon>
        <taxon>Spermatophyta</taxon>
        <taxon>Magnoliopsida</taxon>
        <taxon>eudicotyledons</taxon>
        <taxon>Gunneridae</taxon>
        <taxon>Pentapetalae</taxon>
        <taxon>rosids</taxon>
        <taxon>malvids</taxon>
        <taxon>Malvales</taxon>
        <taxon>Malvaceae</taxon>
        <taxon>Malvoideae</taxon>
        <taxon>Gossypium</taxon>
    </lineage>
</organism>
<evidence type="ECO:0000313" key="3">
    <source>
        <dbReference type="Proteomes" id="UP000828251"/>
    </source>
</evidence>
<keyword evidence="1" id="KW-0812">Transmembrane</keyword>
<gene>
    <name evidence="2" type="ORF">J1N35_014915</name>
</gene>
<protein>
    <submittedName>
        <fullName evidence="2">Uncharacterized protein</fullName>
    </submittedName>
</protein>
<reference evidence="2 3" key="1">
    <citation type="journal article" date="2021" name="Plant Biotechnol. J.">
        <title>Multi-omics assisted identification of the key and species-specific regulatory components of drought-tolerant mechanisms in Gossypium stocksii.</title>
        <authorList>
            <person name="Yu D."/>
            <person name="Ke L."/>
            <person name="Zhang D."/>
            <person name="Wu Y."/>
            <person name="Sun Y."/>
            <person name="Mei J."/>
            <person name="Sun J."/>
            <person name="Sun Y."/>
        </authorList>
    </citation>
    <scope>NUCLEOTIDE SEQUENCE [LARGE SCALE GENOMIC DNA]</scope>
    <source>
        <strain evidence="3">cv. E1</strain>
        <tissue evidence="2">Leaf</tissue>
    </source>
</reference>
<keyword evidence="1" id="KW-0472">Membrane</keyword>
<keyword evidence="3" id="KW-1185">Reference proteome</keyword>
<evidence type="ECO:0000313" key="2">
    <source>
        <dbReference type="EMBL" id="KAH1097994.1"/>
    </source>
</evidence>
<dbReference type="Proteomes" id="UP000828251">
    <property type="component" value="Unassembled WGS sequence"/>
</dbReference>
<feature type="transmembrane region" description="Helical" evidence="1">
    <location>
        <begin position="84"/>
        <end position="105"/>
    </location>
</feature>
<dbReference type="EMBL" id="JAIQCV010000005">
    <property type="protein sequence ID" value="KAH1097994.1"/>
    <property type="molecule type" value="Genomic_DNA"/>
</dbReference>
<evidence type="ECO:0000256" key="1">
    <source>
        <dbReference type="SAM" id="Phobius"/>
    </source>
</evidence>
<comment type="caution">
    <text evidence="2">The sequence shown here is derived from an EMBL/GenBank/DDBJ whole genome shotgun (WGS) entry which is preliminary data.</text>
</comment>
<name>A0A9D3VXZ3_9ROSI</name>
<dbReference type="OrthoDB" id="10386753at2759"/>
<accession>A0A9D3VXZ3</accession>
<dbReference type="AlphaFoldDB" id="A0A9D3VXZ3"/>
<proteinExistence type="predicted"/>
<sequence length="122" mass="14002">MELTLELCSTFNLQMVMSKFNDPGTVQFRLGGLATLIPDSAAYDPRRSKASALSPSLRYPHSILAHTLTGRRESTSVVNTHDAYFIWSMVYGHVFYLAYFITLTIRHQTERHKKRAIYMVLM</sequence>
<keyword evidence="1" id="KW-1133">Transmembrane helix</keyword>